<name>A0ABY9R0I8_9BACT</name>
<evidence type="ECO:0000256" key="1">
    <source>
        <dbReference type="SAM" id="Coils"/>
    </source>
</evidence>
<protein>
    <recommendedName>
        <fullName evidence="2">ChrB N-terminal domain-containing protein</fullName>
    </recommendedName>
</protein>
<proteinExistence type="predicted"/>
<accession>A0ABY9R0I8</accession>
<organism evidence="3 4">
    <name type="scientific">Nitratidesulfovibrio liaohensis</name>
    <dbReference type="NCBI Taxonomy" id="2604158"/>
    <lineage>
        <taxon>Bacteria</taxon>
        <taxon>Pseudomonadati</taxon>
        <taxon>Thermodesulfobacteriota</taxon>
        <taxon>Desulfovibrionia</taxon>
        <taxon>Desulfovibrionales</taxon>
        <taxon>Desulfovibrionaceae</taxon>
        <taxon>Nitratidesulfovibrio</taxon>
    </lineage>
</organism>
<dbReference type="InterPro" id="IPR046858">
    <property type="entry name" value="ChrB_N"/>
</dbReference>
<keyword evidence="1" id="KW-0175">Coiled coil</keyword>
<dbReference type="EMBL" id="CP133659">
    <property type="protein sequence ID" value="WMW64662.1"/>
    <property type="molecule type" value="Genomic_DNA"/>
</dbReference>
<feature type="coiled-coil region" evidence="1">
    <location>
        <begin position="119"/>
        <end position="167"/>
    </location>
</feature>
<gene>
    <name evidence="3" type="ORF">KPS_002715</name>
</gene>
<evidence type="ECO:0000313" key="3">
    <source>
        <dbReference type="EMBL" id="WMW64662.1"/>
    </source>
</evidence>
<feature type="domain" description="ChrB N-terminal" evidence="2">
    <location>
        <begin position="18"/>
        <end position="174"/>
    </location>
</feature>
<dbReference type="Pfam" id="PF20229">
    <property type="entry name" value="ChrB_N"/>
    <property type="match status" value="1"/>
</dbReference>
<evidence type="ECO:0000259" key="2">
    <source>
        <dbReference type="Pfam" id="PF20229"/>
    </source>
</evidence>
<sequence>MKWVFFSYTMPTKPSKYRVQAWRQLKRLGAVNFQNVWAIPHSRDKVQELEKLVADIRGWRGEAFMTVGKPLTEDDEKRLLAAASEASNEEYRELLHVADDFLEEIRMETERQNFIFAEVEENEEELAKIKKWLKKVEKRSVCEAPLRKEAMDKIRKCEKALEDFSQKVFDHLHSKGDA</sequence>
<dbReference type="Proteomes" id="UP001180616">
    <property type="component" value="Chromosome"/>
</dbReference>
<evidence type="ECO:0000313" key="4">
    <source>
        <dbReference type="Proteomes" id="UP001180616"/>
    </source>
</evidence>
<reference evidence="3" key="1">
    <citation type="submission" date="2023-09" db="EMBL/GenBank/DDBJ databases">
        <authorList>
            <consortium name="CW5 consortium"/>
            <person name="Lu C.-W."/>
        </authorList>
    </citation>
    <scope>NUCLEOTIDE SEQUENCE</scope>
    <source>
        <strain evidence="3">KPS</strain>
    </source>
</reference>
<dbReference type="RefSeq" id="WP_309540739.1">
    <property type="nucleotide sequence ID" value="NZ_CP133659.1"/>
</dbReference>
<keyword evidence="4" id="KW-1185">Reference proteome</keyword>